<sequence>MTQPLTLHPDRLLPDTPSRRAIARELLDGIEALPIYSPHGHVPVEWFDADFRFGNAADLLLTPDHYLLRMLASQGHRYEDLGVSGAGSAGIAAPREAFRTLAANYHLYLGTPSRTWLDHALSSVLSVEQRLSAETADAIFDQVTETVATPEFAPRALLGRFGVRVLSTTDSAVDDLSRHHRLAKELAGQCRVIPTFRPDSVTNPEHPDFARDIARLGEQTGQNLSDWASYLEALRQRRAAFIAAGATATDHGFDTPHTLTLPMADCQTLLDAALSGRATKDQAAQFRAQMLTEMARMSADDGLVMQIHAGSWRNYAPDIQSRFGQDMGYDIPRPLNWAAGLKPMLDELGFHPNLRIILYTLDESGYGRELAPLAGAFPTLRLGAPWWFFDSPAGMARQFDQVVETAGFHNLAGFVDDTRALLSIPARHDVYRRSVAAFLSQQVGEHQMGMQDAHAVARALAVELVQDSYRLNNTNEG</sequence>
<accession>A0A037ZHN3</accession>
<gene>
    <name evidence="7" type="ORF">ACMU_18990</name>
</gene>
<dbReference type="AlphaFoldDB" id="A0A037ZHN3"/>
<reference evidence="7 8" key="1">
    <citation type="submission" date="2014-03" db="EMBL/GenBank/DDBJ databases">
        <title>Draft Genome Sequence of Actibacterium mucosum KCTC 23349, a Marine Alphaproteobacterium with Complex Ionic Requirements Isolated from Mediterranean Seawater at Malvarrosa Beach, Valencia, Spain.</title>
        <authorList>
            <person name="Arahal D.R."/>
            <person name="Shao Z."/>
            <person name="Lai Q."/>
            <person name="Pujalte M.J."/>
        </authorList>
    </citation>
    <scope>NUCLEOTIDE SEQUENCE [LARGE SCALE GENOMIC DNA]</scope>
    <source>
        <strain evidence="7 8">KCTC 23349</strain>
    </source>
</reference>
<dbReference type="RefSeq" id="WP_035261989.1">
    <property type="nucleotide sequence ID" value="NZ_JFKE01000009.1"/>
</dbReference>
<keyword evidence="8" id="KW-1185">Reference proteome</keyword>
<protein>
    <recommendedName>
        <fullName evidence="5">Uronate isomerase</fullName>
        <ecNumber evidence="4">5.3.1.12</ecNumber>
    </recommendedName>
</protein>
<name>A0A037ZHN3_9RHOB</name>
<dbReference type="GO" id="GO:0042840">
    <property type="term" value="P:D-glucuronate catabolic process"/>
    <property type="evidence" value="ECO:0007669"/>
    <property type="project" value="TreeGrafter"/>
</dbReference>
<evidence type="ECO:0000256" key="5">
    <source>
        <dbReference type="ARBA" id="ARBA00020555"/>
    </source>
</evidence>
<comment type="catalytic activity">
    <reaction evidence="1">
        <text>D-glucuronate = D-fructuronate</text>
        <dbReference type="Rhea" id="RHEA:13049"/>
        <dbReference type="ChEBI" id="CHEBI:58720"/>
        <dbReference type="ChEBI" id="CHEBI:59863"/>
        <dbReference type="EC" id="5.3.1.12"/>
    </reaction>
</comment>
<evidence type="ECO:0000256" key="1">
    <source>
        <dbReference type="ARBA" id="ARBA00001165"/>
    </source>
</evidence>
<dbReference type="STRING" id="1454373.ACMU_18990"/>
<dbReference type="InterPro" id="IPR032466">
    <property type="entry name" value="Metal_Hydrolase"/>
</dbReference>
<evidence type="ECO:0000313" key="7">
    <source>
        <dbReference type="EMBL" id="KAJ54310.1"/>
    </source>
</evidence>
<organism evidence="7 8">
    <name type="scientific">Actibacterium mucosum KCTC 23349</name>
    <dbReference type="NCBI Taxonomy" id="1454373"/>
    <lineage>
        <taxon>Bacteria</taxon>
        <taxon>Pseudomonadati</taxon>
        <taxon>Pseudomonadota</taxon>
        <taxon>Alphaproteobacteria</taxon>
        <taxon>Rhodobacterales</taxon>
        <taxon>Roseobacteraceae</taxon>
        <taxon>Actibacterium</taxon>
    </lineage>
</organism>
<dbReference type="InterPro" id="IPR003766">
    <property type="entry name" value="Uronate_isomerase"/>
</dbReference>
<dbReference type="NCBIfam" id="NF002794">
    <property type="entry name" value="PRK02925.1"/>
    <property type="match status" value="1"/>
</dbReference>
<dbReference type="GO" id="GO:0008880">
    <property type="term" value="F:glucuronate isomerase activity"/>
    <property type="evidence" value="ECO:0007669"/>
    <property type="project" value="UniProtKB-EC"/>
</dbReference>
<evidence type="ECO:0000256" key="6">
    <source>
        <dbReference type="ARBA" id="ARBA00023235"/>
    </source>
</evidence>
<proteinExistence type="inferred from homology"/>
<evidence type="ECO:0000313" key="8">
    <source>
        <dbReference type="Proteomes" id="UP000026249"/>
    </source>
</evidence>
<comment type="similarity">
    <text evidence="3">Belongs to the metallo-dependent hydrolases superfamily. Uronate isomerase family.</text>
</comment>
<dbReference type="Proteomes" id="UP000026249">
    <property type="component" value="Unassembled WGS sequence"/>
</dbReference>
<dbReference type="EMBL" id="JFKE01000009">
    <property type="protein sequence ID" value="KAJ54310.1"/>
    <property type="molecule type" value="Genomic_DNA"/>
</dbReference>
<dbReference type="EC" id="5.3.1.12" evidence="4"/>
<comment type="caution">
    <text evidence="7">The sequence shown here is derived from an EMBL/GenBank/DDBJ whole genome shotgun (WGS) entry which is preliminary data.</text>
</comment>
<keyword evidence="6" id="KW-0413">Isomerase</keyword>
<evidence type="ECO:0000256" key="3">
    <source>
        <dbReference type="ARBA" id="ARBA00008397"/>
    </source>
</evidence>
<evidence type="ECO:0000256" key="4">
    <source>
        <dbReference type="ARBA" id="ARBA00012546"/>
    </source>
</evidence>
<evidence type="ECO:0000256" key="2">
    <source>
        <dbReference type="ARBA" id="ARBA00004892"/>
    </source>
</evidence>
<dbReference type="OrthoDB" id="9766564at2"/>
<comment type="pathway">
    <text evidence="2">Carbohydrate metabolism; pentose and glucuronate interconversion.</text>
</comment>
<dbReference type="Pfam" id="PF02614">
    <property type="entry name" value="UxaC"/>
    <property type="match status" value="1"/>
</dbReference>
<dbReference type="Gene3D" id="3.20.20.140">
    <property type="entry name" value="Metal-dependent hydrolases"/>
    <property type="match status" value="1"/>
</dbReference>
<dbReference type="SUPFAM" id="SSF51556">
    <property type="entry name" value="Metallo-dependent hydrolases"/>
    <property type="match status" value="1"/>
</dbReference>
<dbReference type="UniPathway" id="UPA00246"/>
<dbReference type="Gene3D" id="1.10.2020.10">
    <property type="entry name" value="uronate isomerase, domain 2, chain A"/>
    <property type="match status" value="1"/>
</dbReference>
<dbReference type="GO" id="GO:0019698">
    <property type="term" value="P:D-galacturonate catabolic process"/>
    <property type="evidence" value="ECO:0007669"/>
    <property type="project" value="TreeGrafter"/>
</dbReference>
<dbReference type="PANTHER" id="PTHR30068:SF4">
    <property type="entry name" value="URONATE ISOMERASE"/>
    <property type="match status" value="1"/>
</dbReference>
<dbReference type="PANTHER" id="PTHR30068">
    <property type="entry name" value="URONATE ISOMERASE"/>
    <property type="match status" value="1"/>
</dbReference>